<dbReference type="AlphaFoldDB" id="A0A9P7EW33"/>
<proteinExistence type="predicted"/>
<dbReference type="Pfam" id="PF14214">
    <property type="entry name" value="Helitron_like_N"/>
    <property type="match status" value="1"/>
</dbReference>
<dbReference type="EMBL" id="JABBWM010000079">
    <property type="protein sequence ID" value="KAG2094429.1"/>
    <property type="molecule type" value="Genomic_DNA"/>
</dbReference>
<dbReference type="Proteomes" id="UP000823399">
    <property type="component" value="Unassembled WGS sequence"/>
</dbReference>
<gene>
    <name evidence="2" type="ORF">F5147DRAFT_554697</name>
</gene>
<feature type="domain" description="Helitron helicase-like" evidence="1">
    <location>
        <begin position="5"/>
        <end position="47"/>
    </location>
</feature>
<evidence type="ECO:0000313" key="3">
    <source>
        <dbReference type="Proteomes" id="UP000823399"/>
    </source>
</evidence>
<accession>A0A9P7EW33</accession>
<dbReference type="OrthoDB" id="10007484at2759"/>
<sequence length="408" mass="46574">MKSFIKCLLRFEGKGTDLHEGILGTVSAYYGCVEAQGRGTLHCHMLIWLEGGLNPNEIKDRILQNEEQSFKECLLQYLEDTISTCIPELPEEDISIPNQTCHPCSTRGVNFQNTTEEDGLETMRKKDIHLLAKKCQTHRHLKTCWKYWRGPPEPKECQFDLDKKNIHLISLTDPITGEITLKCLDGLVNHFNASILEAMRCNMDIKFIGSGPAAKTILYYITDYITKSQLKTHVALAAMETAIHKLEIYDPNDDDCTLRAKKMLQKCAHSMISHQELLAQQVCSYLMDFEDHFTSHEYRGLYWTNFESFVEECNPSPECNQSSIIDDDTVPKISHSHSGDTEGALDEPNEEFEHRPVEGTLDDDGVYVEQLQNDEIRIGSDNFGNLVPKATQVMDYLHRDDKFSNICI</sequence>
<dbReference type="RefSeq" id="XP_041287549.1">
    <property type="nucleotide sequence ID" value="XM_041430474.1"/>
</dbReference>
<organism evidence="2 3">
    <name type="scientific">Suillus discolor</name>
    <dbReference type="NCBI Taxonomy" id="1912936"/>
    <lineage>
        <taxon>Eukaryota</taxon>
        <taxon>Fungi</taxon>
        <taxon>Dikarya</taxon>
        <taxon>Basidiomycota</taxon>
        <taxon>Agaricomycotina</taxon>
        <taxon>Agaricomycetes</taxon>
        <taxon>Agaricomycetidae</taxon>
        <taxon>Boletales</taxon>
        <taxon>Suillineae</taxon>
        <taxon>Suillaceae</taxon>
        <taxon>Suillus</taxon>
    </lineage>
</organism>
<evidence type="ECO:0000259" key="1">
    <source>
        <dbReference type="Pfam" id="PF14214"/>
    </source>
</evidence>
<dbReference type="InterPro" id="IPR025476">
    <property type="entry name" value="Helitron_helicase-like"/>
</dbReference>
<reference evidence="2" key="1">
    <citation type="journal article" date="2020" name="New Phytol.">
        <title>Comparative genomics reveals dynamic genome evolution in host specialist ectomycorrhizal fungi.</title>
        <authorList>
            <person name="Lofgren L.A."/>
            <person name="Nguyen N.H."/>
            <person name="Vilgalys R."/>
            <person name="Ruytinx J."/>
            <person name="Liao H.L."/>
            <person name="Branco S."/>
            <person name="Kuo A."/>
            <person name="LaButti K."/>
            <person name="Lipzen A."/>
            <person name="Andreopoulos W."/>
            <person name="Pangilinan J."/>
            <person name="Riley R."/>
            <person name="Hundley H."/>
            <person name="Na H."/>
            <person name="Barry K."/>
            <person name="Grigoriev I.V."/>
            <person name="Stajich J.E."/>
            <person name="Kennedy P.G."/>
        </authorList>
    </citation>
    <scope>NUCLEOTIDE SEQUENCE</scope>
    <source>
        <strain evidence="2">FC423</strain>
    </source>
</reference>
<keyword evidence="3" id="KW-1185">Reference proteome</keyword>
<name>A0A9P7EW33_9AGAM</name>
<dbReference type="GeneID" id="64692733"/>
<protein>
    <recommendedName>
        <fullName evidence="1">Helitron helicase-like domain-containing protein</fullName>
    </recommendedName>
</protein>
<comment type="caution">
    <text evidence="2">The sequence shown here is derived from an EMBL/GenBank/DDBJ whole genome shotgun (WGS) entry which is preliminary data.</text>
</comment>
<feature type="non-terminal residue" evidence="2">
    <location>
        <position position="408"/>
    </location>
</feature>
<evidence type="ECO:0000313" key="2">
    <source>
        <dbReference type="EMBL" id="KAG2094429.1"/>
    </source>
</evidence>